<evidence type="ECO:0000256" key="1">
    <source>
        <dbReference type="SAM" id="MobiDB-lite"/>
    </source>
</evidence>
<dbReference type="InterPro" id="IPR003615">
    <property type="entry name" value="HNH_nuc"/>
</dbReference>
<dbReference type="InterPro" id="IPR003870">
    <property type="entry name" value="DUF222"/>
</dbReference>
<keyword evidence="4" id="KW-1185">Reference proteome</keyword>
<evidence type="ECO:0000313" key="3">
    <source>
        <dbReference type="EMBL" id="BBX51247.1"/>
    </source>
</evidence>
<feature type="compositionally biased region" description="Basic and acidic residues" evidence="1">
    <location>
        <begin position="544"/>
        <end position="560"/>
    </location>
</feature>
<sequence>MSGVVLSDAVAAVRSAVDAAAGAEVDLLGRADLVDALDELEVVWCQLPALRNRLLARLQVETTATQMGAKSWNQVLSVRWRISTAEAGRRLGEAALLGPRQSITGQTLPPVLAATAAAQARGVINTEHVTVIAKAVAKLPGFVDAGTREEFETDLVRLAAGASPKDVSDAAELALFLLDQDGPEPDDTERARRRGICKGRQRGDAMTPISGELTPEAWALLEAIFAKYAAPGMCNPDDPQPCTSGTPSQAQIDADHRSLAQRQHDALVAVLRIALMSGQLGQLNGLPVSVIIRTTLADLESRAGIGVTGGGTRIPIAEVIRLAAHAHHSLAVFDKATGSALDLFRARRVASPAQRIMLIARDGGCTKPGCTVGAYGSQAHHVVADWNDGGNTNVDELGLACGPDNRAVSPDGWSTRMNERGEVEWIPPPALDTGQTRINTYHRPERLLRPPDQEPPNPSTSSRSGDPGVGLQGAGAESDRAQNRPSDPPNDTQCGDNQSITDELIDDQPIGDALIDRELTGDELIDHELINDEPISYELIADEPSDHEPSDCQPIDHEPINDALTNGPPMDDEPIDYQLTEPSPSDNAGEPEECNGSADPGEPDNPDESSHSGEPGGPAPPDGQAA</sequence>
<dbReference type="Proteomes" id="UP000466785">
    <property type="component" value="Chromosome"/>
</dbReference>
<feature type="compositionally biased region" description="Polar residues" evidence="1">
    <location>
        <begin position="483"/>
        <end position="499"/>
    </location>
</feature>
<dbReference type="GO" id="GO:0004519">
    <property type="term" value="F:endonuclease activity"/>
    <property type="evidence" value="ECO:0007669"/>
    <property type="project" value="UniProtKB-KW"/>
</dbReference>
<evidence type="ECO:0000259" key="2">
    <source>
        <dbReference type="Pfam" id="PF02720"/>
    </source>
</evidence>
<organism evidence="3 4">
    <name type="scientific">Mycolicibacterium poriferae</name>
    <dbReference type="NCBI Taxonomy" id="39694"/>
    <lineage>
        <taxon>Bacteria</taxon>
        <taxon>Bacillati</taxon>
        <taxon>Actinomycetota</taxon>
        <taxon>Actinomycetes</taxon>
        <taxon>Mycobacteriales</taxon>
        <taxon>Mycobacteriaceae</taxon>
        <taxon>Mycolicibacterium</taxon>
    </lineage>
</organism>
<gene>
    <name evidence="3" type="ORF">MPOR_22730</name>
</gene>
<keyword evidence="3" id="KW-0255">Endonuclease</keyword>
<keyword evidence="3" id="KW-0378">Hydrolase</keyword>
<feature type="domain" description="DUF222" evidence="2">
    <location>
        <begin position="36"/>
        <end position="362"/>
    </location>
</feature>
<keyword evidence="3" id="KW-0540">Nuclease</keyword>
<dbReference type="Pfam" id="PF02720">
    <property type="entry name" value="DUF222"/>
    <property type="match status" value="1"/>
</dbReference>
<name>A0A6N4VC49_9MYCO</name>
<feature type="region of interest" description="Disordered" evidence="1">
    <location>
        <begin position="442"/>
        <end position="499"/>
    </location>
</feature>
<feature type="region of interest" description="Disordered" evidence="1">
    <location>
        <begin position="535"/>
        <end position="626"/>
    </location>
</feature>
<reference evidence="3 4" key="1">
    <citation type="journal article" date="2019" name="Emerg. Microbes Infect.">
        <title>Comprehensive subspecies identification of 175 nontuberculous mycobacteria species based on 7547 genomic profiles.</title>
        <authorList>
            <person name="Matsumoto Y."/>
            <person name="Kinjo T."/>
            <person name="Motooka D."/>
            <person name="Nabeya D."/>
            <person name="Jung N."/>
            <person name="Uechi K."/>
            <person name="Horii T."/>
            <person name="Iida T."/>
            <person name="Fujita J."/>
            <person name="Nakamura S."/>
        </authorList>
    </citation>
    <scope>NUCLEOTIDE SEQUENCE [LARGE SCALE GENOMIC DNA]</scope>
    <source>
        <strain evidence="3 4">JCM 12603</strain>
    </source>
</reference>
<feature type="compositionally biased region" description="Pro residues" evidence="1">
    <location>
        <begin position="617"/>
        <end position="626"/>
    </location>
</feature>
<dbReference type="EMBL" id="AP022570">
    <property type="protein sequence ID" value="BBX51247.1"/>
    <property type="molecule type" value="Genomic_DNA"/>
</dbReference>
<feature type="compositionally biased region" description="Basic and acidic residues" evidence="1">
    <location>
        <begin position="442"/>
        <end position="452"/>
    </location>
</feature>
<dbReference type="AlphaFoldDB" id="A0A6N4VC49"/>
<proteinExistence type="predicted"/>
<dbReference type="CDD" id="cd00085">
    <property type="entry name" value="HNHc"/>
    <property type="match status" value="1"/>
</dbReference>
<evidence type="ECO:0000313" key="4">
    <source>
        <dbReference type="Proteomes" id="UP000466785"/>
    </source>
</evidence>
<accession>A0A6N4VC49</accession>
<dbReference type="KEGG" id="mpof:MPOR_22730"/>
<protein>
    <submittedName>
        <fullName evidence="3">HNH endonuclease</fullName>
    </submittedName>
</protein>